<evidence type="ECO:0000256" key="7">
    <source>
        <dbReference type="ARBA" id="ARBA00017721"/>
    </source>
</evidence>
<gene>
    <name evidence="16" type="ORF">LCPAC102_00710</name>
</gene>
<dbReference type="PANTHER" id="PTHR10642">
    <property type="entry name" value="RIBONUCLEASE H1"/>
    <property type="match status" value="1"/>
</dbReference>
<evidence type="ECO:0000256" key="13">
    <source>
        <dbReference type="ARBA" id="ARBA00022842"/>
    </source>
</evidence>
<dbReference type="InterPro" id="IPR011320">
    <property type="entry name" value="RNase_H1_N"/>
</dbReference>
<dbReference type="PANTHER" id="PTHR10642:SF26">
    <property type="entry name" value="RIBONUCLEASE H1"/>
    <property type="match status" value="1"/>
</dbReference>
<accession>A0A481Z455</accession>
<comment type="function">
    <text evidence="3">Endonuclease that specifically degrades the RNA of RNA-DNA hybrids.</text>
</comment>
<dbReference type="GO" id="GO:0003676">
    <property type="term" value="F:nucleic acid binding"/>
    <property type="evidence" value="ECO:0007669"/>
    <property type="project" value="InterPro"/>
</dbReference>
<dbReference type="GO" id="GO:0043137">
    <property type="term" value="P:DNA replication, removal of RNA primer"/>
    <property type="evidence" value="ECO:0007669"/>
    <property type="project" value="TreeGrafter"/>
</dbReference>
<keyword evidence="12" id="KW-0378">Hydrolase</keyword>
<dbReference type="InterPro" id="IPR036397">
    <property type="entry name" value="RNaseH_sf"/>
</dbReference>
<dbReference type="InterPro" id="IPR017067">
    <property type="entry name" value="RNase_H1_euk"/>
</dbReference>
<sequence>MPNYYVVKIGRTPGIYTTWYQCNENVNKFSGAIYKKFTSLKKAEDWINDGIEKNNNIILPRKLSSSDPFKLLCPSPKRKKTNFTSPHNRKYNEISQSNNLLNINNTIDIAPYHNNMSLYTNITTKSNNTSSSNDIIQNNTISASTNKSQVINNRLIIYTDGACKNNGYNTQVGGIGVFMDDNSPYNLSEKIEGYVTNNRAELWASIRGIQVGININKQIEIRSDSMYVINGITKWINTWKRKQWKNIKNYDLWIILDNLNMQNDIIWTHVKAHSGIYGNEMADTYANICLY</sequence>
<evidence type="ECO:0000256" key="4">
    <source>
        <dbReference type="ARBA" id="ARBA00005300"/>
    </source>
</evidence>
<keyword evidence="11" id="KW-0255">Endonuclease</keyword>
<evidence type="ECO:0000256" key="9">
    <source>
        <dbReference type="ARBA" id="ARBA00022722"/>
    </source>
</evidence>
<name>A0A481Z455_9VIRU</name>
<evidence type="ECO:0000256" key="5">
    <source>
        <dbReference type="ARBA" id="ARBA00008884"/>
    </source>
</evidence>
<dbReference type="PIRSF" id="PIRSF036852">
    <property type="entry name" value="Ribonuclease_H1_euk"/>
    <property type="match status" value="1"/>
</dbReference>
<dbReference type="PROSITE" id="PS50879">
    <property type="entry name" value="RNASE_H_1"/>
    <property type="match status" value="1"/>
</dbReference>
<dbReference type="InterPro" id="IPR012337">
    <property type="entry name" value="RNaseH-like_sf"/>
</dbReference>
<evidence type="ECO:0000313" key="16">
    <source>
        <dbReference type="EMBL" id="QBK90161.1"/>
    </source>
</evidence>
<keyword evidence="13" id="KW-0460">Magnesium</keyword>
<feature type="domain" description="RNase H type-1" evidence="15">
    <location>
        <begin position="151"/>
        <end position="291"/>
    </location>
</feature>
<dbReference type="EMBL" id="MK500467">
    <property type="protein sequence ID" value="QBK90161.1"/>
    <property type="molecule type" value="Genomic_DNA"/>
</dbReference>
<reference evidence="16" key="1">
    <citation type="journal article" date="2019" name="MBio">
        <title>Virus Genomes from Deep Sea Sediments Expand the Ocean Megavirome and Support Independent Origins of Viral Gigantism.</title>
        <authorList>
            <person name="Backstrom D."/>
            <person name="Yutin N."/>
            <person name="Jorgensen S.L."/>
            <person name="Dharamshi J."/>
            <person name="Homa F."/>
            <person name="Zaremba-Niedwiedzka K."/>
            <person name="Spang A."/>
            <person name="Wolf Y.I."/>
            <person name="Koonin E.V."/>
            <person name="Ettema T.J."/>
        </authorList>
    </citation>
    <scope>NUCLEOTIDE SEQUENCE</scope>
</reference>
<keyword evidence="9" id="KW-0540">Nuclease</keyword>
<evidence type="ECO:0000256" key="2">
    <source>
        <dbReference type="ARBA" id="ARBA00001946"/>
    </source>
</evidence>
<organism evidence="16">
    <name type="scientific">Pithovirus LCPAC102</name>
    <dbReference type="NCBI Taxonomy" id="2506587"/>
    <lineage>
        <taxon>Viruses</taxon>
        <taxon>Pithoviruses</taxon>
    </lineage>
</organism>
<dbReference type="GO" id="GO:0000287">
    <property type="term" value="F:magnesium ion binding"/>
    <property type="evidence" value="ECO:0007669"/>
    <property type="project" value="InterPro"/>
</dbReference>
<evidence type="ECO:0000259" key="15">
    <source>
        <dbReference type="PROSITE" id="PS50879"/>
    </source>
</evidence>
<dbReference type="FunFam" id="3.40.970.10:FF:000002">
    <property type="entry name" value="Ribonuclease H"/>
    <property type="match status" value="1"/>
</dbReference>
<dbReference type="InterPro" id="IPR050092">
    <property type="entry name" value="RNase_H"/>
</dbReference>
<evidence type="ECO:0000256" key="6">
    <source>
        <dbReference type="ARBA" id="ARBA00012180"/>
    </source>
</evidence>
<dbReference type="InterPro" id="IPR037056">
    <property type="entry name" value="RNase_H1_N_sf"/>
</dbReference>
<dbReference type="SUPFAM" id="SSF53098">
    <property type="entry name" value="Ribonuclease H-like"/>
    <property type="match status" value="1"/>
</dbReference>
<dbReference type="InterPro" id="IPR002156">
    <property type="entry name" value="RNaseH_domain"/>
</dbReference>
<evidence type="ECO:0000256" key="10">
    <source>
        <dbReference type="ARBA" id="ARBA00022723"/>
    </source>
</evidence>
<evidence type="ECO:0000256" key="1">
    <source>
        <dbReference type="ARBA" id="ARBA00000077"/>
    </source>
</evidence>
<evidence type="ECO:0000256" key="3">
    <source>
        <dbReference type="ARBA" id="ARBA00004065"/>
    </source>
</evidence>
<protein>
    <recommendedName>
        <fullName evidence="7">Ribonuclease H</fullName>
        <ecNumber evidence="6">3.1.26.4</ecNumber>
    </recommendedName>
    <alternativeName>
        <fullName evidence="14">Inclusion body matrix protein</fullName>
    </alternativeName>
    <alternativeName>
        <fullName evidence="8">Transactivator/viroplasmin protein</fullName>
    </alternativeName>
</protein>
<dbReference type="SUPFAM" id="SSF55658">
    <property type="entry name" value="L9 N-domain-like"/>
    <property type="match status" value="1"/>
</dbReference>
<comment type="cofactor">
    <cofactor evidence="2">
        <name>Mg(2+)</name>
        <dbReference type="ChEBI" id="CHEBI:18420"/>
    </cofactor>
</comment>
<comment type="similarity">
    <text evidence="4">Belongs to the RNase H family.</text>
</comment>
<dbReference type="Gene3D" id="3.30.420.10">
    <property type="entry name" value="Ribonuclease H-like superfamily/Ribonuclease H"/>
    <property type="match status" value="1"/>
</dbReference>
<keyword evidence="10" id="KW-0479">Metal-binding</keyword>
<evidence type="ECO:0000256" key="11">
    <source>
        <dbReference type="ARBA" id="ARBA00022759"/>
    </source>
</evidence>
<comment type="similarity">
    <text evidence="5">Belongs to the caulimoviridae viroplasmin family.</text>
</comment>
<dbReference type="Pfam" id="PF00075">
    <property type="entry name" value="RNase_H"/>
    <property type="match status" value="1"/>
</dbReference>
<dbReference type="CDD" id="cd09280">
    <property type="entry name" value="RNase_HI_eukaryote_like"/>
    <property type="match status" value="1"/>
</dbReference>
<dbReference type="InterPro" id="IPR009027">
    <property type="entry name" value="Ribosomal_bL9/RNase_H1_N"/>
</dbReference>
<dbReference type="Gene3D" id="3.40.970.10">
    <property type="entry name" value="Ribonuclease H1, N-terminal domain"/>
    <property type="match status" value="1"/>
</dbReference>
<evidence type="ECO:0000256" key="8">
    <source>
        <dbReference type="ARBA" id="ARBA00017800"/>
    </source>
</evidence>
<evidence type="ECO:0000256" key="14">
    <source>
        <dbReference type="ARBA" id="ARBA00030758"/>
    </source>
</evidence>
<dbReference type="EC" id="3.1.26.4" evidence="6"/>
<dbReference type="GO" id="GO:0004523">
    <property type="term" value="F:RNA-DNA hybrid ribonuclease activity"/>
    <property type="evidence" value="ECO:0007669"/>
    <property type="project" value="UniProtKB-EC"/>
</dbReference>
<evidence type="ECO:0000256" key="12">
    <source>
        <dbReference type="ARBA" id="ARBA00022801"/>
    </source>
</evidence>
<dbReference type="Pfam" id="PF01693">
    <property type="entry name" value="Cauli_VI"/>
    <property type="match status" value="1"/>
</dbReference>
<comment type="catalytic activity">
    <reaction evidence="1">
        <text>Endonucleolytic cleavage to 5'-phosphomonoester.</text>
        <dbReference type="EC" id="3.1.26.4"/>
    </reaction>
</comment>
<proteinExistence type="inferred from homology"/>